<comment type="subcellular location">
    <subcellularLocation>
        <location evidence="1">Cell membrane</location>
        <topology evidence="1">Multi-pass membrane protein</topology>
    </subcellularLocation>
</comment>
<keyword evidence="3 6" id="KW-0812">Transmembrane</keyword>
<dbReference type="EMBL" id="UOFB01000364">
    <property type="protein sequence ID" value="VAW49596.1"/>
    <property type="molecule type" value="Genomic_DNA"/>
</dbReference>
<organism evidence="7">
    <name type="scientific">hydrothermal vent metagenome</name>
    <dbReference type="NCBI Taxonomy" id="652676"/>
    <lineage>
        <taxon>unclassified sequences</taxon>
        <taxon>metagenomes</taxon>
        <taxon>ecological metagenomes</taxon>
    </lineage>
</organism>
<keyword evidence="4 6" id="KW-1133">Transmembrane helix</keyword>
<dbReference type="PANTHER" id="PTHR34584:SF1">
    <property type="entry name" value="NA(+)_H(+) ANTIPORTER SUBUNIT E1"/>
    <property type="match status" value="1"/>
</dbReference>
<evidence type="ECO:0000313" key="7">
    <source>
        <dbReference type="EMBL" id="VAW49596.1"/>
    </source>
</evidence>
<dbReference type="PANTHER" id="PTHR34584">
    <property type="entry name" value="NA(+)/H(+) ANTIPORTER SUBUNIT E1"/>
    <property type="match status" value="1"/>
</dbReference>
<sequence length="167" mass="18700">MKTFLSKVFPHPILTLVLWGVWLLLNNTIAAGHVVLGLIIAILIPWMTSGFWPEKVRIQSPLTLLKFLGVVLWDILVANMAVAKLILGRHKNLKPGFFYIDLDIETPLGISLLANTISLTPGTVSCDLTEDRKRLLVHALHIEDIPATIKEIKERYEAPLKKVFTAC</sequence>
<evidence type="ECO:0000256" key="1">
    <source>
        <dbReference type="ARBA" id="ARBA00004651"/>
    </source>
</evidence>
<keyword evidence="5 6" id="KW-0472">Membrane</keyword>
<dbReference type="GO" id="GO:0008324">
    <property type="term" value="F:monoatomic cation transmembrane transporter activity"/>
    <property type="evidence" value="ECO:0007669"/>
    <property type="project" value="InterPro"/>
</dbReference>
<accession>A0A3B0WZ19</accession>
<dbReference type="InterPro" id="IPR002758">
    <property type="entry name" value="Cation_antiport_E"/>
</dbReference>
<feature type="transmembrane region" description="Helical" evidence="6">
    <location>
        <begin position="64"/>
        <end position="87"/>
    </location>
</feature>
<evidence type="ECO:0000256" key="5">
    <source>
        <dbReference type="ARBA" id="ARBA00023136"/>
    </source>
</evidence>
<evidence type="ECO:0000256" key="3">
    <source>
        <dbReference type="ARBA" id="ARBA00022692"/>
    </source>
</evidence>
<evidence type="ECO:0000256" key="2">
    <source>
        <dbReference type="ARBA" id="ARBA00022475"/>
    </source>
</evidence>
<dbReference type="GO" id="GO:0005886">
    <property type="term" value="C:plasma membrane"/>
    <property type="evidence" value="ECO:0007669"/>
    <property type="project" value="UniProtKB-SubCell"/>
</dbReference>
<dbReference type="PIRSF" id="PIRSF019239">
    <property type="entry name" value="MrpE"/>
    <property type="match status" value="1"/>
</dbReference>
<feature type="transmembrane region" description="Helical" evidence="6">
    <location>
        <begin position="12"/>
        <end position="44"/>
    </location>
</feature>
<protein>
    <submittedName>
        <fullName evidence="7">Na(+) H(+) antiporter subunit E</fullName>
    </submittedName>
</protein>
<dbReference type="AlphaFoldDB" id="A0A3B0WZ19"/>
<reference evidence="7" key="1">
    <citation type="submission" date="2018-06" db="EMBL/GenBank/DDBJ databases">
        <authorList>
            <person name="Zhirakovskaya E."/>
        </authorList>
    </citation>
    <scope>NUCLEOTIDE SEQUENCE</scope>
</reference>
<evidence type="ECO:0000256" key="6">
    <source>
        <dbReference type="SAM" id="Phobius"/>
    </source>
</evidence>
<gene>
    <name evidence="7" type="ORF">MNBD_GAMMA04-1344</name>
</gene>
<evidence type="ECO:0000256" key="4">
    <source>
        <dbReference type="ARBA" id="ARBA00022989"/>
    </source>
</evidence>
<dbReference type="NCBIfam" id="NF006518">
    <property type="entry name" value="PRK08965.1-2"/>
    <property type="match status" value="1"/>
</dbReference>
<proteinExistence type="predicted"/>
<name>A0A3B0WZ19_9ZZZZ</name>
<dbReference type="Pfam" id="PF01899">
    <property type="entry name" value="MNHE"/>
    <property type="match status" value="1"/>
</dbReference>
<keyword evidence="2" id="KW-1003">Cell membrane</keyword>